<dbReference type="GO" id="GO:0016740">
    <property type="term" value="F:transferase activity"/>
    <property type="evidence" value="ECO:0007669"/>
    <property type="project" value="UniProtKB-KW"/>
</dbReference>
<organism evidence="2 3">
    <name type="scientific">Cyanobacterium stanieri (strain ATCC 29140 / PCC 7202)</name>
    <dbReference type="NCBI Taxonomy" id="292563"/>
    <lineage>
        <taxon>Bacteria</taxon>
        <taxon>Bacillati</taxon>
        <taxon>Cyanobacteriota</taxon>
        <taxon>Cyanophyceae</taxon>
        <taxon>Oscillatoriophycideae</taxon>
        <taxon>Chroococcales</taxon>
        <taxon>Geminocystaceae</taxon>
        <taxon>Cyanobacterium</taxon>
    </lineage>
</organism>
<dbReference type="eggNOG" id="COG1216">
    <property type="taxonomic scope" value="Bacteria"/>
</dbReference>
<dbReference type="BioCyc" id="CSTA292563:G1353-319-MONOMER"/>
<reference evidence="3" key="1">
    <citation type="journal article" date="2013" name="Proc. Natl. Acad. Sci. U.S.A.">
        <title>Improving the coverage of the cyanobacterial phylum using diversity-driven genome sequencing.</title>
        <authorList>
            <person name="Shih P.M."/>
            <person name="Wu D."/>
            <person name="Latifi A."/>
            <person name="Axen S.D."/>
            <person name="Fewer D.P."/>
            <person name="Talla E."/>
            <person name="Calteau A."/>
            <person name="Cai F."/>
            <person name="Tandeau de Marsac N."/>
            <person name="Rippka R."/>
            <person name="Herdman M."/>
            <person name="Sivonen K."/>
            <person name="Coursin T."/>
            <person name="Laurent T."/>
            <person name="Goodwin L."/>
            <person name="Nolan M."/>
            <person name="Davenport K.W."/>
            <person name="Han C.S."/>
            <person name="Rubin E.M."/>
            <person name="Eisen J.A."/>
            <person name="Woyke T."/>
            <person name="Gugger M."/>
            <person name="Kerfeld C.A."/>
        </authorList>
    </citation>
    <scope>NUCLEOTIDE SEQUENCE [LARGE SCALE GENOMIC DNA]</scope>
    <source>
        <strain evidence="3">ATCC 29140 / PCC 7202</strain>
    </source>
</reference>
<dbReference type="Gene3D" id="3.90.550.10">
    <property type="entry name" value="Spore Coat Polysaccharide Biosynthesis Protein SpsA, Chain A"/>
    <property type="match status" value="1"/>
</dbReference>
<sequence length="252" mass="28526">MAQTLEVLIPLKSRTSINETILSLLKISEIDLITILSGDEVSIIDPKIAHHQKIRIINLSKYPFSKTFYLNHGIKNSIGDILLISDADIIWNQDTITTIYENINRHPDLPLIIYIQEVQETDNNNNALKRPRLKPTIVKTADKIQIDIVTDSSLSKRPGCGLICVTRKNLLSLGGYNEELQGWGWEDQDLLIRANILGYEIKSMGTVLHQSHGDDIRNQSQESPIFTRNRNIAISNQMILMGKLYGSLQREA</sequence>
<dbReference type="InterPro" id="IPR019290">
    <property type="entry name" value="GlycosylTrfase-like_prok"/>
</dbReference>
<keyword evidence="3" id="KW-1185">Reference proteome</keyword>
<dbReference type="AlphaFoldDB" id="K9YH58"/>
<name>K9YH58_CYASC</name>
<dbReference type="KEGG" id="csn:Cyast_0316"/>
<protein>
    <submittedName>
        <fullName evidence="2">Glycosyl transferase family 2</fullName>
    </submittedName>
</protein>
<dbReference type="HOGENOM" id="CLU_1101465_0_0_3"/>
<dbReference type="SUPFAM" id="SSF53448">
    <property type="entry name" value="Nucleotide-diphospho-sugar transferases"/>
    <property type="match status" value="1"/>
</dbReference>
<dbReference type="InterPro" id="IPR029044">
    <property type="entry name" value="Nucleotide-diphossugar_trans"/>
</dbReference>
<proteinExistence type="predicted"/>
<keyword evidence="2" id="KW-0808">Transferase</keyword>
<gene>
    <name evidence="2" type="ordered locus">Cyast_0316</name>
</gene>
<dbReference type="Pfam" id="PF10111">
    <property type="entry name" value="Glyco_tranf_2_2"/>
    <property type="match status" value="1"/>
</dbReference>
<evidence type="ECO:0000313" key="3">
    <source>
        <dbReference type="Proteomes" id="UP000010483"/>
    </source>
</evidence>
<evidence type="ECO:0000259" key="1">
    <source>
        <dbReference type="Pfam" id="PF10111"/>
    </source>
</evidence>
<evidence type="ECO:0000313" key="2">
    <source>
        <dbReference type="EMBL" id="AFZ46296.1"/>
    </source>
</evidence>
<dbReference type="CDD" id="cd00761">
    <property type="entry name" value="Glyco_tranf_GTA_type"/>
    <property type="match status" value="1"/>
</dbReference>
<accession>K9YH58</accession>
<feature type="domain" description="Glycosyltransferase 2-like prokaryotic type" evidence="1">
    <location>
        <begin position="9"/>
        <end position="211"/>
    </location>
</feature>
<dbReference type="EMBL" id="CP003940">
    <property type="protein sequence ID" value="AFZ46296.1"/>
    <property type="molecule type" value="Genomic_DNA"/>
</dbReference>
<dbReference type="STRING" id="292563.Cyast_0316"/>
<dbReference type="Proteomes" id="UP000010483">
    <property type="component" value="Chromosome"/>
</dbReference>